<name>A0AA42FI72_9GAMM</name>
<dbReference type="Pfam" id="PF24624">
    <property type="entry name" value="Int_N"/>
    <property type="match status" value="1"/>
</dbReference>
<feature type="domain" description="Tyr recombinase" evidence="3">
    <location>
        <begin position="160"/>
        <end position="317"/>
    </location>
</feature>
<keyword evidence="1" id="KW-0229">DNA integration</keyword>
<dbReference type="PANTHER" id="PTHR30349:SF93">
    <property type="entry name" value="FELS-2 PROPHAGE PROTEIN"/>
    <property type="match status" value="1"/>
</dbReference>
<evidence type="ECO:0000256" key="1">
    <source>
        <dbReference type="ARBA" id="ARBA00022908"/>
    </source>
</evidence>
<dbReference type="EMBL" id="JARRYG010000001">
    <property type="protein sequence ID" value="MDG4694919.1"/>
    <property type="molecule type" value="Genomic_DNA"/>
</dbReference>
<dbReference type="CDD" id="cd00796">
    <property type="entry name" value="INT_Rci_Hp1_C"/>
    <property type="match status" value="1"/>
</dbReference>
<keyword evidence="2" id="KW-0233">DNA recombination</keyword>
<evidence type="ECO:0000313" key="5">
    <source>
        <dbReference type="EMBL" id="MDO7855210.1"/>
    </source>
</evidence>
<accession>A0AA42FI72</accession>
<dbReference type="Gene3D" id="1.10.443.10">
    <property type="entry name" value="Intergrase catalytic core"/>
    <property type="match status" value="1"/>
</dbReference>
<dbReference type="GO" id="GO:0006310">
    <property type="term" value="P:DNA recombination"/>
    <property type="evidence" value="ECO:0007669"/>
    <property type="project" value="UniProtKB-KW"/>
</dbReference>
<dbReference type="Proteomes" id="UP001156701">
    <property type="component" value="Unassembled WGS sequence"/>
</dbReference>
<reference evidence="5" key="3">
    <citation type="journal article" date="2024" name="Int. J. Antimicrob. Agents">
        <title>Identification of a novel Providencia species showing multi-drug-resistant in three patients with hospital-acquired infection.</title>
        <authorList>
            <person name="Yang W."/>
            <person name="Chen J."/>
            <person name="Yang F."/>
            <person name="Ji P."/>
            <person name="Shen S."/>
            <person name="Yin D."/>
            <person name="Hu F."/>
        </authorList>
    </citation>
    <scope>NUCLEOTIDE SEQUENCE</scope>
    <source>
        <strain evidence="5">CRE-138-0111</strain>
    </source>
</reference>
<dbReference type="RefSeq" id="WP_278030625.1">
    <property type="nucleotide sequence ID" value="NZ_JARRYG010000001.1"/>
</dbReference>
<dbReference type="PANTHER" id="PTHR30349">
    <property type="entry name" value="PHAGE INTEGRASE-RELATED"/>
    <property type="match status" value="1"/>
</dbReference>
<gene>
    <name evidence="4" type="ORF">P7V44_01540</name>
    <name evidence="5" type="ORF">Q5E86_02225</name>
</gene>
<dbReference type="InterPro" id="IPR002104">
    <property type="entry name" value="Integrase_catalytic"/>
</dbReference>
<dbReference type="InterPro" id="IPR013762">
    <property type="entry name" value="Integrase-like_cat_sf"/>
</dbReference>
<evidence type="ECO:0000313" key="7">
    <source>
        <dbReference type="Proteomes" id="UP001176478"/>
    </source>
</evidence>
<reference evidence="5" key="2">
    <citation type="submission" date="2023-07" db="EMBL/GenBank/DDBJ databases">
        <authorList>
            <person name="Yang W."/>
            <person name="Chen J."/>
            <person name="Ji P."/>
            <person name="Hu F."/>
        </authorList>
    </citation>
    <scope>NUCLEOTIDE SEQUENCE</scope>
    <source>
        <strain evidence="5">CRE-138-0111</strain>
    </source>
</reference>
<keyword evidence="7" id="KW-1185">Reference proteome</keyword>
<dbReference type="Proteomes" id="UP001176478">
    <property type="component" value="Unassembled WGS sequence"/>
</dbReference>
<protein>
    <submittedName>
        <fullName evidence="4">Tyrosine-type recombinase/integrase</fullName>
    </submittedName>
</protein>
<evidence type="ECO:0000256" key="2">
    <source>
        <dbReference type="ARBA" id="ARBA00023172"/>
    </source>
</evidence>
<dbReference type="SUPFAM" id="SSF56349">
    <property type="entry name" value="DNA breaking-rejoining enzymes"/>
    <property type="match status" value="1"/>
</dbReference>
<reference evidence="4" key="1">
    <citation type="submission" date="2023-03" db="EMBL/GenBank/DDBJ databases">
        <title>a new species belonging to Providencia genus.</title>
        <authorList>
            <person name="Yang W."/>
            <person name="Hu F."/>
            <person name="Shen S."/>
            <person name="Ding L."/>
            <person name="Yin D."/>
        </authorList>
    </citation>
    <scope>NUCLEOTIDE SEQUENCE</scope>
    <source>
        <strain evidence="4">CRE-3FA-0001</strain>
    </source>
</reference>
<dbReference type="EMBL" id="JAUQTG010000001">
    <property type="protein sequence ID" value="MDO7855210.1"/>
    <property type="molecule type" value="Genomic_DNA"/>
</dbReference>
<evidence type="ECO:0000313" key="4">
    <source>
        <dbReference type="EMBL" id="MDG4694919.1"/>
    </source>
</evidence>
<dbReference type="InterPro" id="IPR011010">
    <property type="entry name" value="DNA_brk_join_enz"/>
</dbReference>
<sequence>MAIKKLEDGQYEVDIRPTGRQGKRVRRRFETKHEAVLFERYALSNKMHKDWLDKSNDIRPLQDLIDLWWNTFGKSSDYARDTLLRATRIATALDNPPMCLLTDKQLALYRELRLAAGIKPSTINRDFSAISGIFTALKRTDLFMGKHPIRGLSRLKQKATEMSYLTHEEIGLLLNILKGDNKKVAILCLSTGARWGEAVKLKREHVIQNKIRFTFTKTGKARIVPISQEVADAVCTRKSGLLFPNTSYDMFRKHIKTIKPDMPQGQATHALRHTFATHFMMNGGSIITLQRILGHSTLQQTLTYAHFAPDFLQDAITYNPLKGGTELA</sequence>
<evidence type="ECO:0000313" key="6">
    <source>
        <dbReference type="Proteomes" id="UP001156701"/>
    </source>
</evidence>
<dbReference type="InterPro" id="IPR050090">
    <property type="entry name" value="Tyrosine_recombinase_XerCD"/>
</dbReference>
<dbReference type="GO" id="GO:0015074">
    <property type="term" value="P:DNA integration"/>
    <property type="evidence" value="ECO:0007669"/>
    <property type="project" value="UniProtKB-KW"/>
</dbReference>
<dbReference type="InterPro" id="IPR057084">
    <property type="entry name" value="Int_N"/>
</dbReference>
<proteinExistence type="predicted"/>
<comment type="caution">
    <text evidence="4">The sequence shown here is derived from an EMBL/GenBank/DDBJ whole genome shotgun (WGS) entry which is preliminary data.</text>
</comment>
<dbReference type="Pfam" id="PF00589">
    <property type="entry name" value="Phage_integrase"/>
    <property type="match status" value="1"/>
</dbReference>
<dbReference type="AlphaFoldDB" id="A0AA42FI72"/>
<organism evidence="4 6">
    <name type="scientific">Providencia huashanensis</name>
    <dbReference type="NCBI Taxonomy" id="3037798"/>
    <lineage>
        <taxon>Bacteria</taxon>
        <taxon>Pseudomonadati</taxon>
        <taxon>Pseudomonadota</taxon>
        <taxon>Gammaproteobacteria</taxon>
        <taxon>Enterobacterales</taxon>
        <taxon>Morganellaceae</taxon>
        <taxon>Providencia</taxon>
    </lineage>
</organism>
<dbReference type="GO" id="GO:0003677">
    <property type="term" value="F:DNA binding"/>
    <property type="evidence" value="ECO:0007669"/>
    <property type="project" value="InterPro"/>
</dbReference>
<evidence type="ECO:0000259" key="3">
    <source>
        <dbReference type="PROSITE" id="PS51898"/>
    </source>
</evidence>
<dbReference type="PROSITE" id="PS51898">
    <property type="entry name" value="TYR_RECOMBINASE"/>
    <property type="match status" value="1"/>
</dbReference>